<evidence type="ECO:0000256" key="12">
    <source>
        <dbReference type="PIRSR" id="PIRSR602401-1"/>
    </source>
</evidence>
<organism evidence="14 15">
    <name type="scientific">Eleusine coracana subsp. coracana</name>
    <dbReference type="NCBI Taxonomy" id="191504"/>
    <lineage>
        <taxon>Eukaryota</taxon>
        <taxon>Viridiplantae</taxon>
        <taxon>Streptophyta</taxon>
        <taxon>Embryophyta</taxon>
        <taxon>Tracheophyta</taxon>
        <taxon>Spermatophyta</taxon>
        <taxon>Magnoliopsida</taxon>
        <taxon>Liliopsida</taxon>
        <taxon>Poales</taxon>
        <taxon>Poaceae</taxon>
        <taxon>PACMAD clade</taxon>
        <taxon>Chloridoideae</taxon>
        <taxon>Cynodonteae</taxon>
        <taxon>Eleusininae</taxon>
        <taxon>Eleusine</taxon>
    </lineage>
</organism>
<dbReference type="GO" id="GO:0016705">
    <property type="term" value="F:oxidoreductase activity, acting on paired donors, with incorporation or reduction of molecular oxygen"/>
    <property type="evidence" value="ECO:0007669"/>
    <property type="project" value="InterPro"/>
</dbReference>
<comment type="cofactor">
    <cofactor evidence="1 12">
        <name>heme</name>
        <dbReference type="ChEBI" id="CHEBI:30413"/>
    </cofactor>
</comment>
<dbReference type="Pfam" id="PF00067">
    <property type="entry name" value="p450"/>
    <property type="match status" value="1"/>
</dbReference>
<dbReference type="PROSITE" id="PS00086">
    <property type="entry name" value="CYTOCHROME_P450"/>
    <property type="match status" value="1"/>
</dbReference>
<evidence type="ECO:0000256" key="11">
    <source>
        <dbReference type="ARBA" id="ARBA00023136"/>
    </source>
</evidence>
<evidence type="ECO:0000256" key="2">
    <source>
        <dbReference type="ARBA" id="ARBA00004167"/>
    </source>
</evidence>
<evidence type="ECO:0000256" key="8">
    <source>
        <dbReference type="ARBA" id="ARBA00023002"/>
    </source>
</evidence>
<dbReference type="Gene3D" id="1.10.630.10">
    <property type="entry name" value="Cytochrome P450"/>
    <property type="match status" value="2"/>
</dbReference>
<proteinExistence type="inferred from homology"/>
<protein>
    <submittedName>
        <fullName evidence="14">Uncharacterized protein</fullName>
    </submittedName>
</protein>
<evidence type="ECO:0000256" key="7">
    <source>
        <dbReference type="ARBA" id="ARBA00022989"/>
    </source>
</evidence>
<dbReference type="PRINTS" id="PR00385">
    <property type="entry name" value="P450"/>
</dbReference>
<dbReference type="EMBL" id="BQKI01000017">
    <property type="protein sequence ID" value="GJN10084.1"/>
    <property type="molecule type" value="Genomic_DNA"/>
</dbReference>
<evidence type="ECO:0000256" key="4">
    <source>
        <dbReference type="ARBA" id="ARBA00022617"/>
    </source>
</evidence>
<dbReference type="AlphaFoldDB" id="A0AAV5DIC3"/>
<name>A0AAV5DIC3_ELECO</name>
<keyword evidence="4 12" id="KW-0349">Heme</keyword>
<dbReference type="InterPro" id="IPR001128">
    <property type="entry name" value="Cyt_P450"/>
</dbReference>
<evidence type="ECO:0000256" key="3">
    <source>
        <dbReference type="ARBA" id="ARBA00010617"/>
    </source>
</evidence>
<comment type="similarity">
    <text evidence="3 13">Belongs to the cytochrome P450 family.</text>
</comment>
<dbReference type="SUPFAM" id="SSF48264">
    <property type="entry name" value="Cytochrome P450"/>
    <property type="match status" value="1"/>
</dbReference>
<sequence>MYRIIESIIRERATASSAVARDDDMLSVLLRLQKDSATQFTLTNEIIATFILDIFAAGSDTASVTLEWAFSELIKNPRVLHKAQSECPETCRIIGYDVPKGMAIAVNVWAIGRDTKSWDAAEEFRPERFANSNIDFKGNNFEYIPFGAGRRICPGIIFGYANMRLALASLLYHFDWELPAGVNTYQFDMTEVSGISVKRKSKLLLHARTHISSIHNKPN</sequence>
<gene>
    <name evidence="14" type="primary">ga28147</name>
    <name evidence="14" type="ORF">PR202_ga28147</name>
</gene>
<comment type="subcellular location">
    <subcellularLocation>
        <location evidence="2">Membrane</location>
        <topology evidence="2">Single-pass membrane protein</topology>
    </subcellularLocation>
</comment>
<evidence type="ECO:0000256" key="10">
    <source>
        <dbReference type="ARBA" id="ARBA00023033"/>
    </source>
</evidence>
<keyword evidence="8 13" id="KW-0560">Oxidoreductase</keyword>
<feature type="binding site" description="axial binding residue" evidence="12">
    <location>
        <position position="153"/>
    </location>
    <ligand>
        <name>heme</name>
        <dbReference type="ChEBI" id="CHEBI:30413"/>
    </ligand>
    <ligandPart>
        <name>Fe</name>
        <dbReference type="ChEBI" id="CHEBI:18248"/>
    </ligandPart>
</feature>
<keyword evidence="6 12" id="KW-0479">Metal-binding</keyword>
<evidence type="ECO:0000256" key="1">
    <source>
        <dbReference type="ARBA" id="ARBA00001971"/>
    </source>
</evidence>
<keyword evidence="10 13" id="KW-0503">Monooxygenase</keyword>
<keyword evidence="7" id="KW-1133">Transmembrane helix</keyword>
<accession>A0AAV5DIC3</accession>
<evidence type="ECO:0000256" key="13">
    <source>
        <dbReference type="RuleBase" id="RU000461"/>
    </source>
</evidence>
<reference evidence="14" key="1">
    <citation type="journal article" date="2018" name="DNA Res.">
        <title>Multiple hybrid de novo genome assembly of finger millet, an orphan allotetraploid crop.</title>
        <authorList>
            <person name="Hatakeyama M."/>
            <person name="Aluri S."/>
            <person name="Balachadran M.T."/>
            <person name="Sivarajan S.R."/>
            <person name="Patrignani A."/>
            <person name="Gruter S."/>
            <person name="Poveda L."/>
            <person name="Shimizu-Inatsugi R."/>
            <person name="Baeten J."/>
            <person name="Francoijs K.J."/>
            <person name="Nataraja K.N."/>
            <person name="Reddy Y.A.N."/>
            <person name="Phadnis S."/>
            <person name="Ravikumar R.L."/>
            <person name="Schlapbach R."/>
            <person name="Sreeman S.M."/>
            <person name="Shimizu K.K."/>
        </authorList>
    </citation>
    <scope>NUCLEOTIDE SEQUENCE</scope>
</reference>
<dbReference type="GO" id="GO:0016020">
    <property type="term" value="C:membrane"/>
    <property type="evidence" value="ECO:0007669"/>
    <property type="project" value="UniProtKB-SubCell"/>
</dbReference>
<keyword evidence="15" id="KW-1185">Reference proteome</keyword>
<dbReference type="InterPro" id="IPR017972">
    <property type="entry name" value="Cyt_P450_CS"/>
</dbReference>
<dbReference type="GO" id="GO:0005506">
    <property type="term" value="F:iron ion binding"/>
    <property type="evidence" value="ECO:0007669"/>
    <property type="project" value="InterPro"/>
</dbReference>
<dbReference type="GO" id="GO:0004497">
    <property type="term" value="F:monooxygenase activity"/>
    <property type="evidence" value="ECO:0007669"/>
    <property type="project" value="UniProtKB-KW"/>
</dbReference>
<dbReference type="PRINTS" id="PR00463">
    <property type="entry name" value="EP450I"/>
</dbReference>
<dbReference type="PANTHER" id="PTHR47953">
    <property type="entry name" value="OS08G0105600 PROTEIN"/>
    <property type="match status" value="1"/>
</dbReference>
<dbReference type="Proteomes" id="UP001054889">
    <property type="component" value="Unassembled WGS sequence"/>
</dbReference>
<evidence type="ECO:0000256" key="9">
    <source>
        <dbReference type="ARBA" id="ARBA00023004"/>
    </source>
</evidence>
<evidence type="ECO:0000256" key="5">
    <source>
        <dbReference type="ARBA" id="ARBA00022692"/>
    </source>
</evidence>
<comment type="caution">
    <text evidence="14">The sequence shown here is derived from an EMBL/GenBank/DDBJ whole genome shotgun (WGS) entry which is preliminary data.</text>
</comment>
<dbReference type="InterPro" id="IPR052306">
    <property type="entry name" value="CYP450_71D"/>
</dbReference>
<keyword evidence="5" id="KW-0812">Transmembrane</keyword>
<evidence type="ECO:0000256" key="6">
    <source>
        <dbReference type="ARBA" id="ARBA00022723"/>
    </source>
</evidence>
<keyword evidence="11" id="KW-0472">Membrane</keyword>
<evidence type="ECO:0000313" key="14">
    <source>
        <dbReference type="EMBL" id="GJN10084.1"/>
    </source>
</evidence>
<keyword evidence="9 12" id="KW-0408">Iron</keyword>
<dbReference type="InterPro" id="IPR002401">
    <property type="entry name" value="Cyt_P450_E_grp-I"/>
</dbReference>
<dbReference type="PANTHER" id="PTHR47953:SF19">
    <property type="entry name" value="OS06G0641600 PROTEIN"/>
    <property type="match status" value="1"/>
</dbReference>
<dbReference type="InterPro" id="IPR036396">
    <property type="entry name" value="Cyt_P450_sf"/>
</dbReference>
<reference evidence="14" key="2">
    <citation type="submission" date="2021-12" db="EMBL/GenBank/DDBJ databases">
        <title>Resequencing data analysis of finger millet.</title>
        <authorList>
            <person name="Hatakeyama M."/>
            <person name="Aluri S."/>
            <person name="Balachadran M.T."/>
            <person name="Sivarajan S.R."/>
            <person name="Poveda L."/>
            <person name="Shimizu-Inatsugi R."/>
            <person name="Schlapbach R."/>
            <person name="Sreeman S.M."/>
            <person name="Shimizu K.K."/>
        </authorList>
    </citation>
    <scope>NUCLEOTIDE SEQUENCE</scope>
</reference>
<evidence type="ECO:0000313" key="15">
    <source>
        <dbReference type="Proteomes" id="UP001054889"/>
    </source>
</evidence>
<dbReference type="GO" id="GO:0020037">
    <property type="term" value="F:heme binding"/>
    <property type="evidence" value="ECO:0007669"/>
    <property type="project" value="InterPro"/>
</dbReference>